<dbReference type="PANTHER" id="PTHR47618">
    <property type="entry name" value="BIFUNCTIONAL OLIGORIBONUCLEASE AND PAP PHOSPHATASE NRNA"/>
    <property type="match status" value="1"/>
</dbReference>
<protein>
    <submittedName>
        <fullName evidence="4">Bifunctional oligoribonuclease/PAP phosphatase NrnA</fullName>
        <ecNumber evidence="4">3.1.3.7</ecNumber>
    </submittedName>
</protein>
<keyword evidence="1" id="KW-1133">Transmembrane helix</keyword>
<evidence type="ECO:0000259" key="3">
    <source>
        <dbReference type="Pfam" id="PF02272"/>
    </source>
</evidence>
<keyword evidence="1" id="KW-0812">Transmembrane</keyword>
<dbReference type="GO" id="GO:0008441">
    <property type="term" value="F:3'(2'),5'-bisphosphate nucleotidase activity"/>
    <property type="evidence" value="ECO:0007669"/>
    <property type="project" value="UniProtKB-EC"/>
</dbReference>
<keyword evidence="4" id="KW-0378">Hydrolase</keyword>
<gene>
    <name evidence="4" type="ORF">ACFSBJ_13875</name>
</gene>
<keyword evidence="5" id="KW-1185">Reference proteome</keyword>
<keyword evidence="1" id="KW-0472">Membrane</keyword>
<dbReference type="AlphaFoldDB" id="A0ABD6D0T0"/>
<name>A0ABD6D0T0_9EURY</name>
<dbReference type="PANTHER" id="PTHR47618:SF1">
    <property type="entry name" value="BIFUNCTIONAL OLIGORIBONUCLEASE AND PAP PHOSPHATASE NRNA"/>
    <property type="match status" value="1"/>
</dbReference>
<dbReference type="Pfam" id="PF02272">
    <property type="entry name" value="DHHA1"/>
    <property type="match status" value="1"/>
</dbReference>
<dbReference type="EC" id="3.1.3.7" evidence="4"/>
<dbReference type="InterPro" id="IPR001667">
    <property type="entry name" value="DDH_dom"/>
</dbReference>
<dbReference type="InterPro" id="IPR051319">
    <property type="entry name" value="Oligoribo/pAp-PDE_c-di-AMP_PDE"/>
</dbReference>
<proteinExistence type="predicted"/>
<comment type="caution">
    <text evidence="4">The sequence shown here is derived from an EMBL/GenBank/DDBJ whole genome shotgun (WGS) entry which is preliminary data.</text>
</comment>
<reference evidence="4 5" key="1">
    <citation type="journal article" date="2019" name="Int. J. Syst. Evol. Microbiol.">
        <title>The Global Catalogue of Microorganisms (GCM) 10K type strain sequencing project: providing services to taxonomists for standard genome sequencing and annotation.</title>
        <authorList>
            <consortium name="The Broad Institute Genomics Platform"/>
            <consortium name="The Broad Institute Genome Sequencing Center for Infectious Disease"/>
            <person name="Wu L."/>
            <person name="Ma J."/>
        </authorList>
    </citation>
    <scope>NUCLEOTIDE SEQUENCE [LARGE SCALE GENOMIC DNA]</scope>
    <source>
        <strain evidence="4 5">CGMCC 1.10594</strain>
    </source>
</reference>
<evidence type="ECO:0000259" key="2">
    <source>
        <dbReference type="Pfam" id="PF01368"/>
    </source>
</evidence>
<dbReference type="InterPro" id="IPR038763">
    <property type="entry name" value="DHH_sf"/>
</dbReference>
<dbReference type="SUPFAM" id="SSF64182">
    <property type="entry name" value="DHH phosphoesterases"/>
    <property type="match status" value="1"/>
</dbReference>
<dbReference type="EMBL" id="JBHUDL010000010">
    <property type="protein sequence ID" value="MFD1634815.1"/>
    <property type="molecule type" value="Genomic_DNA"/>
</dbReference>
<feature type="domain" description="DHHA1" evidence="3">
    <location>
        <begin position="278"/>
        <end position="358"/>
    </location>
</feature>
<dbReference type="RefSeq" id="WP_256405053.1">
    <property type="nucleotide sequence ID" value="NZ_CP187151.1"/>
</dbReference>
<dbReference type="Gene3D" id="3.90.1640.10">
    <property type="entry name" value="inorganic pyrophosphatase (n-terminal core)"/>
    <property type="match status" value="1"/>
</dbReference>
<dbReference type="InterPro" id="IPR003156">
    <property type="entry name" value="DHHA1_dom"/>
</dbReference>
<accession>A0ABD6D0T0</accession>
<dbReference type="Proteomes" id="UP001597075">
    <property type="component" value="Unassembled WGS sequence"/>
</dbReference>
<dbReference type="Pfam" id="PF01368">
    <property type="entry name" value="DHH"/>
    <property type="match status" value="1"/>
</dbReference>
<evidence type="ECO:0000313" key="5">
    <source>
        <dbReference type="Proteomes" id="UP001597075"/>
    </source>
</evidence>
<evidence type="ECO:0000256" key="1">
    <source>
        <dbReference type="SAM" id="Phobius"/>
    </source>
</evidence>
<organism evidence="4 5">
    <name type="scientific">Haloplanus ruber</name>
    <dbReference type="NCBI Taxonomy" id="869892"/>
    <lineage>
        <taxon>Archaea</taxon>
        <taxon>Methanobacteriati</taxon>
        <taxon>Methanobacteriota</taxon>
        <taxon>Stenosarchaea group</taxon>
        <taxon>Halobacteria</taxon>
        <taxon>Halobacteriales</taxon>
        <taxon>Haloferacaceae</taxon>
        <taxon>Haloplanus</taxon>
    </lineage>
</organism>
<feature type="domain" description="DDH" evidence="2">
    <location>
        <begin position="61"/>
        <end position="190"/>
    </location>
</feature>
<sequence>MSVAPAEVVERAVTVARSHPELVATLLVVTVVLVGGGFLLHRLTRPSGVRFASLLADREEVVVLTHPNPDPDAMAAAMGVVSLAEQVDTAATIRFPGQIRHQENRTFRNVLDVTLKRIERAADLDTSAVILVDHSHPRGFIGSEEVRPLAVVDHHPSDGRGEAFTDVRSEYGACASVIAEYFQDLNATPVAPDDRESEIDASYVVPSEVATGLFFGVLTDTNRLTSGTVSADLDASAYLSPGVDESLLDRIANPQVSAEVLEVKATAIEEREVSGAFAISDVGTVSNVDAIPQAVDELIRLEGITAAIVCGIRNGTLYLSGRSRDDRVHMGRAIKAALDDVPDASGGGHARMGGGQVPIDDGDFVWPARRATLTDRLRRALEGDV</sequence>
<feature type="transmembrane region" description="Helical" evidence="1">
    <location>
        <begin position="22"/>
        <end position="40"/>
    </location>
</feature>
<evidence type="ECO:0000313" key="4">
    <source>
        <dbReference type="EMBL" id="MFD1634815.1"/>
    </source>
</evidence>